<dbReference type="Proteomes" id="UP000251717">
    <property type="component" value="Unassembled WGS sequence"/>
</dbReference>
<dbReference type="GO" id="GO:0015920">
    <property type="term" value="P:lipopolysaccharide transport"/>
    <property type="evidence" value="ECO:0007669"/>
    <property type="project" value="TreeGrafter"/>
</dbReference>
<gene>
    <name evidence="10" type="primary">kpsM</name>
    <name evidence="10" type="ORF">MBBTH_15480</name>
</gene>
<dbReference type="InterPro" id="IPR013525">
    <property type="entry name" value="ABC2_TM"/>
</dbReference>
<evidence type="ECO:0000256" key="7">
    <source>
        <dbReference type="ARBA" id="ARBA00023136"/>
    </source>
</evidence>
<evidence type="ECO:0000256" key="8">
    <source>
        <dbReference type="SAM" id="Phobius"/>
    </source>
</evidence>
<feature type="transmembrane region" description="Helical" evidence="8">
    <location>
        <begin position="28"/>
        <end position="53"/>
    </location>
</feature>
<dbReference type="InterPro" id="IPR047817">
    <property type="entry name" value="ABC2_TM_bact-type"/>
</dbReference>
<evidence type="ECO:0000256" key="3">
    <source>
        <dbReference type="ARBA" id="ARBA00022475"/>
    </source>
</evidence>
<proteinExistence type="predicted"/>
<evidence type="ECO:0000256" key="2">
    <source>
        <dbReference type="ARBA" id="ARBA00022448"/>
    </source>
</evidence>
<organism evidence="10 11">
    <name type="scientific">Methanobrevibacter thaueri</name>
    <dbReference type="NCBI Taxonomy" id="190975"/>
    <lineage>
        <taxon>Archaea</taxon>
        <taxon>Methanobacteriati</taxon>
        <taxon>Methanobacteriota</taxon>
        <taxon>Methanomada group</taxon>
        <taxon>Methanobacteria</taxon>
        <taxon>Methanobacteriales</taxon>
        <taxon>Methanobacteriaceae</taxon>
        <taxon>Methanobrevibacter</taxon>
    </lineage>
</organism>
<accession>A0A315XL33</accession>
<dbReference type="PRINTS" id="PR00164">
    <property type="entry name" value="ABC2TRNSPORT"/>
</dbReference>
<reference evidence="10 11" key="1">
    <citation type="submission" date="2017-03" db="EMBL/GenBank/DDBJ databases">
        <title>Genome sequence of Methanobrevibacter thaueri.</title>
        <authorList>
            <person name="Poehlein A."/>
            <person name="Seedorf H."/>
            <person name="Daniel R."/>
        </authorList>
    </citation>
    <scope>NUCLEOTIDE SEQUENCE [LARGE SCALE GENOMIC DNA]</scope>
    <source>
        <strain evidence="10 11">DSM 11995</strain>
    </source>
</reference>
<evidence type="ECO:0000256" key="5">
    <source>
        <dbReference type="ARBA" id="ARBA00022692"/>
    </source>
</evidence>
<dbReference type="Pfam" id="PF01061">
    <property type="entry name" value="ABC2_membrane"/>
    <property type="match status" value="1"/>
</dbReference>
<dbReference type="InterPro" id="IPR000412">
    <property type="entry name" value="ABC_2_transport"/>
</dbReference>
<keyword evidence="7 8" id="KW-0472">Membrane</keyword>
<dbReference type="GO" id="GO:0140359">
    <property type="term" value="F:ABC-type transporter activity"/>
    <property type="evidence" value="ECO:0007669"/>
    <property type="project" value="InterPro"/>
</dbReference>
<feature type="transmembrane region" description="Helical" evidence="8">
    <location>
        <begin position="136"/>
        <end position="157"/>
    </location>
</feature>
<name>A0A315XL33_9EURY</name>
<feature type="transmembrane region" description="Helical" evidence="8">
    <location>
        <begin position="225"/>
        <end position="246"/>
    </location>
</feature>
<keyword evidence="6 8" id="KW-1133">Transmembrane helix</keyword>
<evidence type="ECO:0000256" key="4">
    <source>
        <dbReference type="ARBA" id="ARBA00022519"/>
    </source>
</evidence>
<keyword evidence="11" id="KW-1185">Reference proteome</keyword>
<dbReference type="AlphaFoldDB" id="A0A315XL33"/>
<dbReference type="RefSeq" id="WP_116592466.1">
    <property type="nucleotide sequence ID" value="NZ_MZGS01000024.1"/>
</dbReference>
<keyword evidence="5 8" id="KW-0812">Transmembrane</keyword>
<evidence type="ECO:0000256" key="1">
    <source>
        <dbReference type="ARBA" id="ARBA00004429"/>
    </source>
</evidence>
<evidence type="ECO:0000313" key="11">
    <source>
        <dbReference type="Proteomes" id="UP000251717"/>
    </source>
</evidence>
<protein>
    <submittedName>
        <fullName evidence="10">Polysialic acid transport protein KpsM</fullName>
    </submittedName>
</protein>
<keyword evidence="4" id="KW-0997">Cell inner membrane</keyword>
<evidence type="ECO:0000256" key="6">
    <source>
        <dbReference type="ARBA" id="ARBA00022989"/>
    </source>
</evidence>
<evidence type="ECO:0000259" key="9">
    <source>
        <dbReference type="PROSITE" id="PS51012"/>
    </source>
</evidence>
<dbReference type="EMBL" id="MZGS01000024">
    <property type="protein sequence ID" value="PWB86560.1"/>
    <property type="molecule type" value="Genomic_DNA"/>
</dbReference>
<feature type="transmembrane region" description="Helical" evidence="8">
    <location>
        <begin position="101"/>
        <end position="124"/>
    </location>
</feature>
<keyword evidence="3" id="KW-1003">Cell membrane</keyword>
<dbReference type="PROSITE" id="PS51012">
    <property type="entry name" value="ABC_TM2"/>
    <property type="match status" value="1"/>
</dbReference>
<evidence type="ECO:0000313" key="10">
    <source>
        <dbReference type="EMBL" id="PWB86560.1"/>
    </source>
</evidence>
<feature type="transmembrane region" description="Helical" evidence="8">
    <location>
        <begin position="169"/>
        <end position="186"/>
    </location>
</feature>
<dbReference type="GO" id="GO:0043190">
    <property type="term" value="C:ATP-binding cassette (ABC) transporter complex"/>
    <property type="evidence" value="ECO:0007669"/>
    <property type="project" value="InterPro"/>
</dbReference>
<dbReference type="PANTHER" id="PTHR30413:SF8">
    <property type="entry name" value="TRANSPORT PERMEASE PROTEIN"/>
    <property type="match status" value="1"/>
</dbReference>
<comment type="subcellular location">
    <subcellularLocation>
        <location evidence="1">Cell inner membrane</location>
        <topology evidence="1">Multi-pass membrane protein</topology>
    </subcellularLocation>
</comment>
<dbReference type="PANTHER" id="PTHR30413">
    <property type="entry name" value="INNER MEMBRANE TRANSPORT PERMEASE"/>
    <property type="match status" value="1"/>
</dbReference>
<comment type="caution">
    <text evidence="10">The sequence shown here is derived from an EMBL/GenBank/DDBJ whole genome shotgun (WGS) entry which is preliminary data.</text>
</comment>
<feature type="domain" description="ABC transmembrane type-2" evidence="9">
    <location>
        <begin position="29"/>
        <end position="246"/>
    </location>
</feature>
<dbReference type="OrthoDB" id="74139at2157"/>
<sequence length="254" mass="28884">MFDTFSEKKFLLTELVKKNLTAKYKDSVLGILWSFFNPLLTMIVFTVVFSMLFGKNVVNYPVYYLAGRVIFDFFNHGTKGAMNSIRKNARLLKKIYVPRPMFPVSAICYEFVNFLISFVILFGVMFVTGAPFHFTLIYAIIPIVLIVILIFGVGLILAVCNTYFTDIGYLYNVFTLVLLYASALFYPIEIVPTKFQIIFSLNPVYCAMTCLRQCVYGVAPNFSTILYIAVFALTTLGIGILLFNIYGKKLTLEL</sequence>
<keyword evidence="2" id="KW-0813">Transport</keyword>